<evidence type="ECO:0000259" key="3">
    <source>
        <dbReference type="PROSITE" id="PS50977"/>
    </source>
</evidence>
<evidence type="ECO:0000313" key="5">
    <source>
        <dbReference type="Proteomes" id="UP000644727"/>
    </source>
</evidence>
<organism evidence="4 5">
    <name type="scientific">Brachybacterium epidermidis</name>
    <dbReference type="NCBI Taxonomy" id="2781983"/>
    <lineage>
        <taxon>Bacteria</taxon>
        <taxon>Bacillati</taxon>
        <taxon>Actinomycetota</taxon>
        <taxon>Actinomycetes</taxon>
        <taxon>Micrococcales</taxon>
        <taxon>Dermabacteraceae</taxon>
        <taxon>Brachybacterium</taxon>
    </lineage>
</organism>
<dbReference type="InterPro" id="IPR009057">
    <property type="entry name" value="Homeodomain-like_sf"/>
</dbReference>
<dbReference type="SUPFAM" id="SSF46689">
    <property type="entry name" value="Homeodomain-like"/>
    <property type="match status" value="1"/>
</dbReference>
<dbReference type="PROSITE" id="PS50977">
    <property type="entry name" value="HTH_TETR_2"/>
    <property type="match status" value="1"/>
</dbReference>
<name>A0ABR9VYX0_9MICO</name>
<dbReference type="PRINTS" id="PR00455">
    <property type="entry name" value="HTHTETR"/>
</dbReference>
<evidence type="ECO:0000256" key="2">
    <source>
        <dbReference type="PROSITE-ProRule" id="PRU00335"/>
    </source>
</evidence>
<dbReference type="Proteomes" id="UP000644727">
    <property type="component" value="Unassembled WGS sequence"/>
</dbReference>
<gene>
    <name evidence="4" type="ORF">IOE58_03865</name>
</gene>
<keyword evidence="1 2" id="KW-0238">DNA-binding</keyword>
<evidence type="ECO:0000256" key="1">
    <source>
        <dbReference type="ARBA" id="ARBA00023125"/>
    </source>
</evidence>
<protein>
    <submittedName>
        <fullName evidence="4">TetR/AcrR family transcriptional regulator</fullName>
    </submittedName>
</protein>
<accession>A0ABR9VYX0</accession>
<feature type="domain" description="HTH tetR-type" evidence="3">
    <location>
        <begin position="14"/>
        <end position="73"/>
    </location>
</feature>
<proteinExistence type="predicted"/>
<dbReference type="Gene3D" id="1.10.357.10">
    <property type="entry name" value="Tetracycline Repressor, domain 2"/>
    <property type="match status" value="1"/>
</dbReference>
<dbReference type="PANTHER" id="PTHR30055:SF226">
    <property type="entry name" value="HTH-TYPE TRANSCRIPTIONAL REGULATOR PKSA"/>
    <property type="match status" value="1"/>
</dbReference>
<feature type="DNA-binding region" description="H-T-H motif" evidence="2">
    <location>
        <begin position="36"/>
        <end position="55"/>
    </location>
</feature>
<comment type="caution">
    <text evidence="4">The sequence shown here is derived from an EMBL/GenBank/DDBJ whole genome shotgun (WGS) entry which is preliminary data.</text>
</comment>
<evidence type="ECO:0000313" key="4">
    <source>
        <dbReference type="EMBL" id="MBE9403362.1"/>
    </source>
</evidence>
<reference evidence="4 5" key="1">
    <citation type="submission" date="2020-10" db="EMBL/GenBank/DDBJ databases">
        <title>Draft genome and description of Brachybacterium epidermidis sp nov.</title>
        <authorList>
            <person name="Boxberger M."/>
            <person name="La Scola B."/>
        </authorList>
    </citation>
    <scope>NUCLEOTIDE SEQUENCE [LARGE SCALE GENOMIC DNA]</scope>
    <source>
        <strain evidence="4 5">Marseille-Q2903</strain>
    </source>
</reference>
<dbReference type="EMBL" id="JADEYR010000002">
    <property type="protein sequence ID" value="MBE9403362.1"/>
    <property type="molecule type" value="Genomic_DNA"/>
</dbReference>
<dbReference type="Pfam" id="PF00440">
    <property type="entry name" value="TetR_N"/>
    <property type="match status" value="1"/>
</dbReference>
<dbReference type="PANTHER" id="PTHR30055">
    <property type="entry name" value="HTH-TYPE TRANSCRIPTIONAL REGULATOR RUTR"/>
    <property type="match status" value="1"/>
</dbReference>
<sequence>MPRINAPSVAEHRAAQERALLDAAHAILEETGEAPTMAQVAARAGLARPSVYQYFSSHKALLQALVRDVFPRWTERIAAAMRTAPTPGDRILAYAAANIELVAEGSHAIGSALAAMAPGEGVGEHADQMHRAVQEPLVATLVEIGVPAPEDVAELINAMIHSGTRMLDAGQSAPQVIAHLETVLRPLAEAYQSPAR</sequence>
<dbReference type="InterPro" id="IPR001647">
    <property type="entry name" value="HTH_TetR"/>
</dbReference>
<keyword evidence="5" id="KW-1185">Reference proteome</keyword>
<dbReference type="InterPro" id="IPR050109">
    <property type="entry name" value="HTH-type_TetR-like_transc_reg"/>
</dbReference>